<dbReference type="InterPro" id="IPR000835">
    <property type="entry name" value="HTH_MarR-typ"/>
</dbReference>
<dbReference type="GO" id="GO:0003700">
    <property type="term" value="F:DNA-binding transcription factor activity"/>
    <property type="evidence" value="ECO:0007669"/>
    <property type="project" value="InterPro"/>
</dbReference>
<dbReference type="GO" id="GO:0003677">
    <property type="term" value="F:DNA binding"/>
    <property type="evidence" value="ECO:0007669"/>
    <property type="project" value="UniProtKB-KW"/>
</dbReference>
<evidence type="ECO:0000313" key="5">
    <source>
        <dbReference type="EMBL" id="WIT10511.1"/>
    </source>
</evidence>
<dbReference type="GO" id="GO:0006950">
    <property type="term" value="P:response to stress"/>
    <property type="evidence" value="ECO:0007669"/>
    <property type="project" value="TreeGrafter"/>
</dbReference>
<dbReference type="InterPro" id="IPR036388">
    <property type="entry name" value="WH-like_DNA-bd_sf"/>
</dbReference>
<dbReference type="PANTHER" id="PTHR33164:SF64">
    <property type="entry name" value="TRANSCRIPTIONAL REGULATOR SLYA"/>
    <property type="match status" value="1"/>
</dbReference>
<dbReference type="SMART" id="SM00347">
    <property type="entry name" value="HTH_MARR"/>
    <property type="match status" value="1"/>
</dbReference>
<dbReference type="CDD" id="cd00090">
    <property type="entry name" value="HTH_ARSR"/>
    <property type="match status" value="1"/>
</dbReference>
<dbReference type="InterPro" id="IPR036390">
    <property type="entry name" value="WH_DNA-bd_sf"/>
</dbReference>
<name>A0AA95NJ72_9BURK</name>
<dbReference type="KEGG" id="pais:PFX98_16535"/>
<dbReference type="InterPro" id="IPR011991">
    <property type="entry name" value="ArsR-like_HTH"/>
</dbReference>
<dbReference type="Proteomes" id="UP001177769">
    <property type="component" value="Chromosome"/>
</dbReference>
<gene>
    <name evidence="5" type="ORF">PFX98_16535</name>
</gene>
<keyword evidence="3" id="KW-0804">Transcription</keyword>
<dbReference type="PROSITE" id="PS50995">
    <property type="entry name" value="HTH_MARR_2"/>
    <property type="match status" value="1"/>
</dbReference>
<sequence>MVQDIVKELGHLSLGTRFKRIGDQLQAQAQALLAAAGMDMPASHFPLLAALDRLGPLGVGELGQAVGVSQPVVSRSLRGLEAEGLVRSAGVEGDLRMRHVRLSRKGQQLVQRAQAEVWPAIEAAVAQACASLRGSLLEQLAGLEAALSEAPLQQRAGIPLSTPARAQRRGRAPA</sequence>
<protein>
    <submittedName>
        <fullName evidence="5">MarR family transcriptional regulator</fullName>
    </submittedName>
</protein>
<feature type="domain" description="HTH marR-type" evidence="4">
    <location>
        <begin position="11"/>
        <end position="149"/>
    </location>
</feature>
<dbReference type="SUPFAM" id="SSF46785">
    <property type="entry name" value="Winged helix' DNA-binding domain"/>
    <property type="match status" value="1"/>
</dbReference>
<dbReference type="InterPro" id="IPR039422">
    <property type="entry name" value="MarR/SlyA-like"/>
</dbReference>
<reference evidence="5" key="1">
    <citation type="submission" date="2023-01" db="EMBL/GenBank/DDBJ databases">
        <title>Whole genome sequence of Paucibacter sp. S2-9 isolated from pond sediment.</title>
        <authorList>
            <person name="Jung J.Y."/>
        </authorList>
    </citation>
    <scope>NUCLEOTIDE SEQUENCE</scope>
    <source>
        <strain evidence="5">S2-9</strain>
    </source>
</reference>
<dbReference type="PANTHER" id="PTHR33164">
    <property type="entry name" value="TRANSCRIPTIONAL REGULATOR, MARR FAMILY"/>
    <property type="match status" value="1"/>
</dbReference>
<dbReference type="RefSeq" id="WP_285231584.1">
    <property type="nucleotide sequence ID" value="NZ_CP116346.1"/>
</dbReference>
<evidence type="ECO:0000256" key="1">
    <source>
        <dbReference type="ARBA" id="ARBA00023015"/>
    </source>
</evidence>
<evidence type="ECO:0000259" key="4">
    <source>
        <dbReference type="PROSITE" id="PS50995"/>
    </source>
</evidence>
<dbReference type="Gene3D" id="1.10.10.10">
    <property type="entry name" value="Winged helix-like DNA-binding domain superfamily/Winged helix DNA-binding domain"/>
    <property type="match status" value="1"/>
</dbReference>
<dbReference type="AlphaFoldDB" id="A0AA95NJ72"/>
<proteinExistence type="predicted"/>
<evidence type="ECO:0000256" key="3">
    <source>
        <dbReference type="ARBA" id="ARBA00023163"/>
    </source>
</evidence>
<keyword evidence="2" id="KW-0238">DNA-binding</keyword>
<evidence type="ECO:0000256" key="2">
    <source>
        <dbReference type="ARBA" id="ARBA00023125"/>
    </source>
</evidence>
<organism evidence="5 6">
    <name type="scientific">Paucibacter sediminis</name>
    <dbReference type="NCBI Taxonomy" id="3019553"/>
    <lineage>
        <taxon>Bacteria</taxon>
        <taxon>Pseudomonadati</taxon>
        <taxon>Pseudomonadota</taxon>
        <taxon>Betaproteobacteria</taxon>
        <taxon>Burkholderiales</taxon>
        <taxon>Sphaerotilaceae</taxon>
        <taxon>Roseateles</taxon>
    </lineage>
</organism>
<keyword evidence="1" id="KW-0805">Transcription regulation</keyword>
<evidence type="ECO:0000313" key="6">
    <source>
        <dbReference type="Proteomes" id="UP001177769"/>
    </source>
</evidence>
<keyword evidence="6" id="KW-1185">Reference proteome</keyword>
<dbReference type="Pfam" id="PF12802">
    <property type="entry name" value="MarR_2"/>
    <property type="match status" value="1"/>
</dbReference>
<dbReference type="EMBL" id="CP116346">
    <property type="protein sequence ID" value="WIT10511.1"/>
    <property type="molecule type" value="Genomic_DNA"/>
</dbReference>
<accession>A0AA95NJ72</accession>